<evidence type="ECO:0000256" key="7">
    <source>
        <dbReference type="ARBA" id="ARBA00022694"/>
    </source>
</evidence>
<dbReference type="GO" id="GO:0005737">
    <property type="term" value="C:cytoplasm"/>
    <property type="evidence" value="ECO:0007669"/>
    <property type="project" value="UniProtKB-SubCell"/>
</dbReference>
<dbReference type="Proteomes" id="UP000478052">
    <property type="component" value="Unassembled WGS sequence"/>
</dbReference>
<dbReference type="UniPathway" id="UPA00988"/>
<dbReference type="InterPro" id="IPR027417">
    <property type="entry name" value="P-loop_NTPase"/>
</dbReference>
<dbReference type="Gene3D" id="3.40.50.300">
    <property type="entry name" value="P-loop containing nucleotide triphosphate hydrolases"/>
    <property type="match status" value="1"/>
</dbReference>
<evidence type="ECO:0000256" key="1">
    <source>
        <dbReference type="ARBA" id="ARBA00004123"/>
    </source>
</evidence>
<dbReference type="PANTHER" id="PTHR12896">
    <property type="entry name" value="PAX6 NEIGHBOR PROTEIN PAXNEB"/>
    <property type="match status" value="1"/>
</dbReference>
<dbReference type="EMBL" id="VUJU01004818">
    <property type="protein sequence ID" value="KAF0753159.1"/>
    <property type="molecule type" value="Genomic_DNA"/>
</dbReference>
<keyword evidence="8" id="KW-0539">Nucleus</keyword>
<proteinExistence type="inferred from homology"/>
<evidence type="ECO:0000256" key="6">
    <source>
        <dbReference type="ARBA" id="ARBA00022490"/>
    </source>
</evidence>
<gene>
    <name evidence="9" type="ORF">FWK35_00012236</name>
</gene>
<keyword evidence="10" id="KW-1185">Reference proteome</keyword>
<protein>
    <recommendedName>
        <fullName evidence="5">Elongator complex protein 4</fullName>
    </recommendedName>
</protein>
<reference evidence="9 10" key="1">
    <citation type="submission" date="2019-08" db="EMBL/GenBank/DDBJ databases">
        <title>Whole genome of Aphis craccivora.</title>
        <authorList>
            <person name="Voronova N.V."/>
            <person name="Shulinski R.S."/>
            <person name="Bandarenka Y.V."/>
            <person name="Zhorov D.G."/>
            <person name="Warner D."/>
        </authorList>
    </citation>
    <scope>NUCLEOTIDE SEQUENCE [LARGE SCALE GENOMIC DNA]</scope>
    <source>
        <strain evidence="9">180601</strain>
        <tissue evidence="9">Whole Body</tissue>
    </source>
</reference>
<dbReference type="OrthoDB" id="289162at2759"/>
<dbReference type="Pfam" id="PF05625">
    <property type="entry name" value="PAXNEB"/>
    <property type="match status" value="1"/>
</dbReference>
<comment type="subcellular location">
    <subcellularLocation>
        <location evidence="2">Cytoplasm</location>
    </subcellularLocation>
    <subcellularLocation>
        <location evidence="1">Nucleus</location>
    </subcellularLocation>
</comment>
<dbReference type="GO" id="GO:0008023">
    <property type="term" value="C:transcription elongation factor complex"/>
    <property type="evidence" value="ECO:0007669"/>
    <property type="project" value="TreeGrafter"/>
</dbReference>
<comment type="caution">
    <text evidence="9">The sequence shown here is derived from an EMBL/GenBank/DDBJ whole genome shotgun (WGS) entry which is preliminary data.</text>
</comment>
<keyword evidence="6" id="KW-0963">Cytoplasm</keyword>
<evidence type="ECO:0000256" key="4">
    <source>
        <dbReference type="ARBA" id="ARBA00007573"/>
    </source>
</evidence>
<accession>A0A6G0YCQ1</accession>
<dbReference type="PANTHER" id="PTHR12896:SF1">
    <property type="entry name" value="ELONGATOR COMPLEX PROTEIN 4"/>
    <property type="match status" value="1"/>
</dbReference>
<sequence length="344" mass="38657">MSLNLQSHTISQRKSLKLKGTKTSVTKNQILISTGIVSLDAVLDGGIPIGTVALVEEENYGRNADLITKHFIAEGVVSDHSILIADVERKPEATANDLPKPIQEDSFQPTDIVAEDFKIAWRYSQNPMYDSKPYHTSISFGHTFDMSAKIPVNELQNIRYWPADKSQGTSYSELLEHINTIITKNGFSTKIPVEKRNVLRITISNLFSPIWDSNDMNVVTFLYKLRILVRSSYATCLITTQAHVIDDVTKCRIEHFVDSVLIFKPMELSSCADYNGKLIIGKLASFNTFLYEPLSVDWATKLTRKKLCIEVKLHLPPCLNTEDDNENIHTKQLSCASTTSVLSF</sequence>
<evidence type="ECO:0000256" key="3">
    <source>
        <dbReference type="ARBA" id="ARBA00005043"/>
    </source>
</evidence>
<evidence type="ECO:0000256" key="2">
    <source>
        <dbReference type="ARBA" id="ARBA00004496"/>
    </source>
</evidence>
<dbReference type="AlphaFoldDB" id="A0A6G0YCQ1"/>
<comment type="pathway">
    <text evidence="3">tRNA modification; 5-methoxycarbonylmethyl-2-thiouridine-tRNA biosynthesis.</text>
</comment>
<evidence type="ECO:0000256" key="8">
    <source>
        <dbReference type="ARBA" id="ARBA00023242"/>
    </source>
</evidence>
<keyword evidence="7" id="KW-0819">tRNA processing</keyword>
<evidence type="ECO:0000313" key="9">
    <source>
        <dbReference type="EMBL" id="KAF0753159.1"/>
    </source>
</evidence>
<name>A0A6G0YCQ1_APHCR</name>
<organism evidence="9 10">
    <name type="scientific">Aphis craccivora</name>
    <name type="common">Cowpea aphid</name>
    <dbReference type="NCBI Taxonomy" id="307492"/>
    <lineage>
        <taxon>Eukaryota</taxon>
        <taxon>Metazoa</taxon>
        <taxon>Ecdysozoa</taxon>
        <taxon>Arthropoda</taxon>
        <taxon>Hexapoda</taxon>
        <taxon>Insecta</taxon>
        <taxon>Pterygota</taxon>
        <taxon>Neoptera</taxon>
        <taxon>Paraneoptera</taxon>
        <taxon>Hemiptera</taxon>
        <taxon>Sternorrhyncha</taxon>
        <taxon>Aphidomorpha</taxon>
        <taxon>Aphidoidea</taxon>
        <taxon>Aphididae</taxon>
        <taxon>Aphidini</taxon>
        <taxon>Aphis</taxon>
        <taxon>Aphis</taxon>
    </lineage>
</organism>
<evidence type="ECO:0000256" key="5">
    <source>
        <dbReference type="ARBA" id="ARBA00020265"/>
    </source>
</evidence>
<evidence type="ECO:0000313" key="10">
    <source>
        <dbReference type="Proteomes" id="UP000478052"/>
    </source>
</evidence>
<dbReference type="GO" id="GO:0033588">
    <property type="term" value="C:elongator holoenzyme complex"/>
    <property type="evidence" value="ECO:0007669"/>
    <property type="project" value="InterPro"/>
</dbReference>
<dbReference type="CDD" id="cd19494">
    <property type="entry name" value="Elp4"/>
    <property type="match status" value="1"/>
</dbReference>
<dbReference type="InterPro" id="IPR008728">
    <property type="entry name" value="Elongator_complex_protein_4"/>
</dbReference>
<comment type="similarity">
    <text evidence="4">Belongs to the ELP4 family.</text>
</comment>
<dbReference type="GO" id="GO:0002098">
    <property type="term" value="P:tRNA wobble uridine modification"/>
    <property type="evidence" value="ECO:0007669"/>
    <property type="project" value="InterPro"/>
</dbReference>